<protein>
    <recommendedName>
        <fullName evidence="11">Cadherin domain-containing protein</fullName>
    </recommendedName>
</protein>
<dbReference type="InterPro" id="IPR013320">
    <property type="entry name" value="ConA-like_dom_sf"/>
</dbReference>
<gene>
    <name evidence="12" type="ORF">GCM10023156_01240</name>
</gene>
<feature type="domain" description="Cadherin" evidence="11">
    <location>
        <begin position="5488"/>
        <end position="5595"/>
    </location>
</feature>
<dbReference type="NCBIfam" id="TIGR01965">
    <property type="entry name" value="VCBS_repeat"/>
    <property type="match status" value="15"/>
</dbReference>
<dbReference type="InterPro" id="IPR006558">
    <property type="entry name" value="LamG-like"/>
</dbReference>
<dbReference type="Pfam" id="PF17803">
    <property type="entry name" value="Cadherin_4"/>
    <property type="match status" value="1"/>
</dbReference>
<comment type="caution">
    <text evidence="12">The sequence shown here is derived from an EMBL/GenBank/DDBJ whole genome shotgun (WGS) entry which is preliminary data.</text>
</comment>
<keyword evidence="7" id="KW-1133">Transmembrane helix</keyword>
<feature type="compositionally biased region" description="Polar residues" evidence="10">
    <location>
        <begin position="5766"/>
        <end position="5784"/>
    </location>
</feature>
<dbReference type="Gene3D" id="2.60.40.10">
    <property type="entry name" value="Immunoglobulins"/>
    <property type="match status" value="2"/>
</dbReference>
<keyword evidence="9" id="KW-1015">Disulfide bond</keyword>
<evidence type="ECO:0000256" key="6">
    <source>
        <dbReference type="ARBA" id="ARBA00022889"/>
    </source>
</evidence>
<keyword evidence="5" id="KW-0106">Calcium</keyword>
<comment type="subcellular location">
    <subcellularLocation>
        <location evidence="1">Membrane</location>
    </subcellularLocation>
</comment>
<dbReference type="Proteomes" id="UP001500840">
    <property type="component" value="Unassembled WGS sequence"/>
</dbReference>
<evidence type="ECO:0000256" key="4">
    <source>
        <dbReference type="ARBA" id="ARBA00022737"/>
    </source>
</evidence>
<dbReference type="InterPro" id="IPR010221">
    <property type="entry name" value="VCBS_dom"/>
</dbReference>
<keyword evidence="13" id="KW-1185">Reference proteome</keyword>
<reference evidence="13" key="1">
    <citation type="journal article" date="2019" name="Int. J. Syst. Evol. Microbiol.">
        <title>The Global Catalogue of Microorganisms (GCM) 10K type strain sequencing project: providing services to taxonomists for standard genome sequencing and annotation.</title>
        <authorList>
            <consortium name="The Broad Institute Genomics Platform"/>
            <consortium name="The Broad Institute Genome Sequencing Center for Infectious Disease"/>
            <person name="Wu L."/>
            <person name="Ma J."/>
        </authorList>
    </citation>
    <scope>NUCLEOTIDE SEQUENCE [LARGE SCALE GENOMIC DNA]</scope>
    <source>
        <strain evidence="13">JCM 17759</strain>
    </source>
</reference>
<feature type="region of interest" description="Disordered" evidence="10">
    <location>
        <begin position="5684"/>
        <end position="5806"/>
    </location>
</feature>
<dbReference type="InterPro" id="IPR015919">
    <property type="entry name" value="Cadherin-like_sf"/>
</dbReference>
<dbReference type="InterPro" id="IPR006626">
    <property type="entry name" value="PbH1"/>
</dbReference>
<organism evidence="12 13">
    <name type="scientific">Novipirellula rosea</name>
    <dbReference type="NCBI Taxonomy" id="1031540"/>
    <lineage>
        <taxon>Bacteria</taxon>
        <taxon>Pseudomonadati</taxon>
        <taxon>Planctomycetota</taxon>
        <taxon>Planctomycetia</taxon>
        <taxon>Pirellulales</taxon>
        <taxon>Pirellulaceae</taxon>
        <taxon>Novipirellula</taxon>
    </lineage>
</organism>
<dbReference type="InterPro" id="IPR025592">
    <property type="entry name" value="DUF4347"/>
</dbReference>
<dbReference type="CDD" id="cd11304">
    <property type="entry name" value="Cadherin_repeat"/>
    <property type="match status" value="3"/>
</dbReference>
<dbReference type="Gene3D" id="2.60.120.200">
    <property type="match status" value="4"/>
</dbReference>
<dbReference type="RefSeq" id="WP_345318442.1">
    <property type="nucleotide sequence ID" value="NZ_BAABGA010000005.1"/>
</dbReference>
<evidence type="ECO:0000256" key="7">
    <source>
        <dbReference type="ARBA" id="ARBA00022989"/>
    </source>
</evidence>
<dbReference type="PANTHER" id="PTHR24025">
    <property type="entry name" value="DESMOGLEIN FAMILY MEMBER"/>
    <property type="match status" value="1"/>
</dbReference>
<keyword evidence="6" id="KW-0130">Cell adhesion</keyword>
<dbReference type="Gene3D" id="2.60.40.60">
    <property type="entry name" value="Cadherins"/>
    <property type="match status" value="3"/>
</dbReference>
<feature type="domain" description="Cadherin" evidence="11">
    <location>
        <begin position="1683"/>
        <end position="1773"/>
    </location>
</feature>
<dbReference type="SMART" id="SM00112">
    <property type="entry name" value="CA"/>
    <property type="match status" value="3"/>
</dbReference>
<feature type="domain" description="Cadherin" evidence="11">
    <location>
        <begin position="5385"/>
        <end position="5486"/>
    </location>
</feature>
<dbReference type="InterPro" id="IPR002126">
    <property type="entry name" value="Cadherin-like_dom"/>
</dbReference>
<dbReference type="SMART" id="SM00282">
    <property type="entry name" value="LamG"/>
    <property type="match status" value="2"/>
</dbReference>
<evidence type="ECO:0000256" key="5">
    <source>
        <dbReference type="ARBA" id="ARBA00022837"/>
    </source>
</evidence>
<dbReference type="InterPro" id="IPR013783">
    <property type="entry name" value="Ig-like_fold"/>
</dbReference>
<dbReference type="InterPro" id="IPR050971">
    <property type="entry name" value="Cadherin-domain_protein"/>
</dbReference>
<dbReference type="Pfam" id="PF17963">
    <property type="entry name" value="Big_9"/>
    <property type="match status" value="2"/>
</dbReference>
<dbReference type="SMART" id="SM00560">
    <property type="entry name" value="LamGL"/>
    <property type="match status" value="3"/>
</dbReference>
<dbReference type="Pfam" id="PF14252">
    <property type="entry name" value="DUF4347"/>
    <property type="match status" value="2"/>
</dbReference>
<keyword evidence="4" id="KW-0677">Repeat</keyword>
<dbReference type="InterPro" id="IPR040853">
    <property type="entry name" value="RapA2_cadherin-like"/>
</dbReference>
<name>A0ABP8M6F1_9BACT</name>
<dbReference type="PROSITE" id="PS50268">
    <property type="entry name" value="CADHERIN_2"/>
    <property type="match status" value="3"/>
</dbReference>
<evidence type="ECO:0000313" key="13">
    <source>
        <dbReference type="Proteomes" id="UP001500840"/>
    </source>
</evidence>
<evidence type="ECO:0000313" key="12">
    <source>
        <dbReference type="EMBL" id="GAA4443740.1"/>
    </source>
</evidence>
<dbReference type="Pfam" id="PF00028">
    <property type="entry name" value="Cadherin"/>
    <property type="match status" value="1"/>
</dbReference>
<evidence type="ECO:0000256" key="9">
    <source>
        <dbReference type="ARBA" id="ARBA00023157"/>
    </source>
</evidence>
<evidence type="ECO:0000256" key="8">
    <source>
        <dbReference type="ARBA" id="ARBA00023136"/>
    </source>
</evidence>
<dbReference type="Pfam" id="PF13385">
    <property type="entry name" value="Laminin_G_3"/>
    <property type="match status" value="4"/>
</dbReference>
<dbReference type="PANTHER" id="PTHR24025:SF23">
    <property type="entry name" value="NEURAL-CADHERIN"/>
    <property type="match status" value="1"/>
</dbReference>
<dbReference type="EMBL" id="BAABGA010000005">
    <property type="protein sequence ID" value="GAA4443740.1"/>
    <property type="molecule type" value="Genomic_DNA"/>
</dbReference>
<keyword evidence="8" id="KW-0472">Membrane</keyword>
<dbReference type="InterPro" id="IPR001791">
    <property type="entry name" value="Laminin_G"/>
</dbReference>
<dbReference type="CDD" id="cd00110">
    <property type="entry name" value="LamG"/>
    <property type="match status" value="1"/>
</dbReference>
<feature type="compositionally biased region" description="Gly residues" evidence="10">
    <location>
        <begin position="5684"/>
        <end position="5726"/>
    </location>
</feature>
<sequence>MSREFDFYPLEDRILLSGDGLDGLDGSMDIDFDLESALLSQLADADGEVVGDGATAAQQPLTPDAGVSDIGTVDVAEAVVLDPAQPIEVVFVDAGVEDAETLLANLRDGSEDQTQWLIVRLQADQDGILQITETLRNLTSVDAIHLLSHGDGRGIQLGNTRLDLDAAPNYAGEIAAWGNSLDSGADLLIYGSNLASTADGRTLIDSLAALCDCDVAASVDATGSSLLDGDWDLEYSTGNIETQIAFSSDVHADWHHVLDSTAAIGSNLAGETVANPLRHEIVFVDTATQGYQQLVDDLLANQDGTRYFDVVLLDQSRDGIDQISETLRGQYNVDAVHIVSHGADGAVRLGNIWLTTDNLAAYEDQLSEWASAFSEDGDLLLYGCDLAASPGGIQLVDQLSVLTGTDIAASTNLTGYAPFGGDWQLEYEAGQIETLVFASSDLQEQWVGLMSVAIDATSTGTSTGGNFSITHTTSGTDRLMLVGVSLNKGVGNAVTSVTYNGSNLTLEGTQSNGDAVVYIWSLVNPSLGTHSVNITVNGTTDGNTAGVMTFTGVDQSTPLGAFASGAGASGGTGSVTVSSAPGDLVFAAIAVDDAADYNLVPGAGQTEHWDLLGGGDINGGGSTEAGATSVVMDWTWSGSDNWAAGGISIQEAVNTAPTLDASQSPAFDPITEDAGAPSGAVGTLISDLVDFATPSGQVDNVTDPDSGAELGIAVTGTNSANGTWYYTTDNGSNWLAVGSRSDTSALLLEADANTRLYFQPNANYNGTIADAITFRAWDQTSGSNGSLADTTGSGGSSLNDTFTAASNIAITAHTPDNGTGWTEIYDTSSATTDATIDASLDTVHGGSDQNDVGQAYTLDPAPTGADQAISFTLSAIDTTDGTKPVGVFGRRVDNDNFYYLQILPNTHAQDSLQLSKLEGGVRTVLASIDLTISASDTFKLEITDDAKKIYRNGVEVLSSADNTLTASGTWGMYFGDFNGVAGGGHLRPTWGIDNFLAEDLSAPTAFSAATDTASLVVTAVPDAPIAVDDHHGISFDGVDDYVSLGSDTDLVFTNTMTMEVWARPTAYPVSSSILLNKEGEYEIGISSTGSLMWAFANSDPSWSWHDTGHVLQLNQWAHVSVTYDNGTINTYVNGNNIETYYGSGAIGDAHLDKDDLRVGGRENNPAGNYFTGEIDDVRVWSTVRTQTEIQNNLDTTLTGTEPGLAGYWNFNEGSGVDVNDLTGNSANGTLTDGPTWTGYSTDQNTAISIAASSGVLRNDIDGDGDTLNVSQVQGSAANVGSPVVTGSGAVVTVNADGSFDYDPNGAFDYLAAGESGSDTFSYTVSDGNGGTDTATVTVTINGSDDAPTIVAVSDLDDSGNQVIDFQGGDDTITLSGLPVNTAAGTDVTVEFWMNWDGVDNVLPFGFGAYDLWFSGGNIGFNTANSDLYGTSNAGLATGWHHIAAVFRNGDAASSRLIIDGVEQTLSQISGTPNNSNAYATSTAQISGWGYNASYKFEGQIDQVRIWNGGRSETSIRADMFNELSGPQTGLVASYSFTGATTGAGGVIDDSGNGHHGTMGGMTAANVISGSGFSNLGDQTVNEDDLVTLEVSAFDPENSALTYTWTQTSGPAVTLSDVNAEKPTFTALEQVSDYQVVFTVDASDGTNATTETVTITVNAVNDAPTITSNGGGSTAAINVFENVTAVTTVTSSDADGGAPVYSIVVGDDSAKFDIDSSTGVLTFISAPDFENPTDVGLDNIYDVIVQVSDGTLTDTQAISVTIIDVSGSLVVTTTADNNDSGIIAGASYDIEWLNANQGADNAISLREAIIAANNTANIDVNTPDAIHFDLSTADVNYHGNENGQFTITLTSALDTITDAVIIDGSTQSNFVGTPVIELVGDVAGAGVNGLNITAGSSTIRGLVITGFDGDGIHISGAGGNTIEGNIIGLRPDGSGVIGGAIGGWNADDGANDIVSNNDGVLVNGATVSDGIVGQAFEFDGVDDYIDLGQGPEFDLNSFTMQAWVEVDATTNVGDKRIISRDDISTPGAGGRDLVSLKSSQGGALDGHAAFDIMVDGNFASISSSSALTTGWHHIVGMRDGNTLRLYVDGVLVASTTTTVTQTIRPNANLVLGQVSPEYNGEFFQGKIDEAAVFGRALSAEDISASYNAQFGGKSPTLTSQVAYMQGENSIEDARGLAAMTTTGTIAYTDGIIGNAFDFGATGTIDAVDPDEFNQEQWTNTFWFNADDTTAYPSLMAREFADGQGYTIHLDPGGEVRVRVDTAALTNQVVSHGTGLDDSQWHFVAVTHDGASNTITLSVDGAVASTFSYTGEFSDPTGGKFTVGGAAVGTSQYGGLMDEIQVHGRVLSATELTQLYNSGLRGDVGNAGDGMAIVSSAGNLIGGATAAARNVISDSGGHGISISGADGTIIQGNFIGTNVTGTMGRGNLGAGILVSGNNTIIGTDGDGNNDADEGNLIADNDIGIDVYGDFTTIAGNEIGMSGTSQNDGIRVRGGSVSNIIGGTADDTANTIHFNTASGVAILPDGEASLLGNAINSNTGLQIDINDDGASANDGDIVATEGNDGMDSPTITTSNLQGTTLSLDGFIGISSLGDTDFAGARVEFFTSDGNGALTYLGFLIADANGLFSGNLAVSGLTVSDTLIATATNSGASVTSEFGQSRAVNTKPILTANGPDATYTEDDPFQLIDPTITVTDADGVDFDGGVLTVHNNSGQATDNLAIIHQGTGAGEIEIAGLDVKIDGITVASVSGGVGAASDLVVTFTAAADAADVQAVARRIGFFSTSQTPDTTDRTIDITITDGDGGTSTTENATVKVVAINDAPVVIAPGSALAATEQVGFAIQGTGFTVTDVDAASGTMTATIDVGEGAISVAAGDSGVSISSGNGTGTVTITGTLSQLDNLLTGASTGTITYLNSSDTPSASTTITVTVNDSGNTGADPGLTADGSSEEGSASQTINITAINDDPTNPGGLPSDITVTENVSGDVDLSQINLNDVDHGGGNLTITLTTATGGNLSAASGGGVTIGGSGSGTLTLTGALANLNTYLDSASNIQYLHSTANLNGDNADSIVVKVNDNGNTGSGGGTDINLGTVNVDITAVNDAPVLDNSGTVILSTITKYQTDNDGQSVASIIASAGGDRITDPDTGDSEGIAITSLSSGNGTWQYSTDGGSSWNAVGTVTDSSALLLRDTDLVRFVPNPANGTTASFTFRAWDQTSGTEGTKVNVSVNGDATAFSTASETASITVVDANAAPVLDNSKNPALDATNEDAGAPSGTVGTLVSSLVDFSSPAGEVDNVSDADSGAALGIAITAVDTTYGTWFYSIDNGSNWNALGAVSDANARLLSADADTRVYFQPNADYHGTLANAITFRAWDQTTGSNGGFADTSFTSDTYLDTFSAISYSNNNGSLSWSTDWIENDSGGGGASGGKYFISGGLLNVGESSATKYVYREANLSAATTATLSFDLTTNNLGGGGAIHAQVSSNGGSTWTTLLAVTSGTATGTKSFDISAYTASNTQIRFYDNNGGGKEILVDNVQIAVTTSLSGGTTAFSSNTDTASLTINPVADTPSVTDATTDEDTQSTSGLVISRNAADGAEVTYFKITGITNGTLYKNDGVTQITNGSFITVAEGTAGLKFTPDADFSGTGNFTIQASTSGNDTGLGGSTTVANVTVDAVNDAPVITGGPDSLGLTETDAGLTGSGSFTVSDVDTTDNVTAAVDSVSVGGTGSGSLPAGLDNNTLQSFLTVTPTAILDGTENSATLAWNFNSGSEAFNFLATGETLVLTYTVSATDDNGTPLSDTETVTVTITGTNDAPVITGGPDTLGLTETNAGLTGSGAFTVTDQDTSDLVTAAVESVGISGTGSGSVPGSLTNTTLKGFLSVTPTAILDGNETTNTLTWNFNSGSEAFDFLANGETLILTYTVSATDDDGTPLSDTETITVTITGTNDQPAITVVDVAGAVMEDASTPNLTDSGSVTFAEVDETDLINSSVALSGTTTTGPTIPSGLATALASSVSITQTGTNDGSIAWDFSVDNSLVQYLADGETITATYTITVTDDSGAGNNTTTQDVVVTITGTNDQPTITVVDVTGAVTEDATTPNLTDSGSVTFAEVDDTDLINSSVALSGTTTTGPAIPSGLATALASSVSITQTGSNDGSIAWDFSVDNSLVQYLADGETITATYTITVTDDSGTGNNTTTQDVTVTITGTNDQPTITVVDVTGAVTEDATTPNLTDSGSVTFAEVDESDLINSSVALSGTTTTGPAIPSGLATALASSVSITQTGTNDGSIAWDFSVDNSLVQYLADGETITATYTITMGDDSGTGNNTTTQDVTVTITGTNDQPTITVVDVTGGVTEDATTPNLTDSGSVTFAEVDDTDLLNSSVALSGTTTTGPTVPAGLATALSSAVSLTQTGTNDGSIAWDFSVDNSLVQYLADGETITATYTITVTDNSGTGNNTTTQDVTVTITGTNDQPTITVVDVTGNVTEDATTPNLTDSGSVTFAEVEDTDTINSSVALSGTTTTGPAIPSGLATALASSVSLTQSGSNDGSITWDFSVDNNLVQYLADGETITATYTITVTDNSGTGNNTTTQDVTITITGTNDQPTITVVDVTGAVTEDATTPNLTDSGSVTFAEVDDTDLLNSSVALSGTTTTGPAIPSGLATALASSVSITQTGTNDGSIAWDFSVDNSLVQYLADGETITATYTITVTDDSGTGNNTTTQDVVVMITGTNDQPTITVVDVTGAVTEDATIPNLTDSGSVTFAEVDDTDLLNSSVALSGTTTTGPAIPSGLATALASSVSITQTGSNDGSIAWDFSVDNSLVQYLADGETITATYTITVTDDSGTGNNTTTQDVTVTITGTNDQPTITVVDVTGAVTEDATTPNLTDSGSVTFAEVDESDLINSSVALSGTTTTGPAIPSGLATALASSVNLTQTGSNDGSIAWDFSVDNSLVQYLADGETITATYTITVGDDSGTGNNTTTQDVTVTITGTNDQPTITVVDVTGAVTEDATTPNLTDSGSVTFAEVDDTDLLNSSVALSGTTTTGPTVPAGLATALSSAVSLTQTGTNDGSIAWDFSVDNSLVQYLADGETITATYTITVTDDSGTGNNTTTQDVTVTITGTNDQPTITVVDVTGNVTEDATTPNLTDSGSVTFAEVEDTDTINSSVALSGTTTTGPAIPSGLATALATSVSITQTGTNDGSIAWDFSLNNSLVQYLADGETITATYTITVTDDSGTGNNTTTQDVTVTITGTNDAPVAGVDTATATEAGGISNSTSGVDPTGNVLANDTDVDTTDSKSVSGVVAGNAVNAVGSVGASVAGLYGSVTIQSDGNYVYNVDNGNSSVEALRTSADTLEDVFTYTMVDSEGASSTQQITITIQGVNDAPNDLTATGMTIDENLANGQVVGTVSPSDVDSGDTASYRLTDDASGRFDIDSSGNVVVLDSSRLDYETDTQHDITVEVTDTAGGTYLETFTVTINDVDEYDVVALGDSDASANQVDENASGGVYVGITVGAVDADASNSTITHTLVDDAGGRFEIDANTGQIVTASAAPLNYEVDTSHDVTVRSVSADGSEVFQTYTIDILDINESSVAVDDSYSTISGQSISLTTPDPIANDTDPDGDALRLVLVTGPSNGTLSIDVNGVITYTPTAGFFGIDSFTYRSDDGSMLSDNIATVSITVQAGAGAGGGSGSGGSGSGGSGDSGSGDSGSGDGNGDTSGSGDTSGGDSGDGDSSDVDAGSTTGAVPLVPANVTTPNQSDDASNEKGQSKQSTASVSRDSTIQMTDSNQEESDHGLERQGFSWGGSSSMHMKRGNVQMSQMLDQLLVVDLVQAIQWTEWNNADGGPPEDSTFFGAGELGGLGVGAGLASVGYVLWALRGGVLLTTIFGSLPAWRMIDPSALLSVYRESDGVRKSKADVTTFLD</sequence>
<feature type="compositionally biased region" description="Polar residues" evidence="10">
    <location>
        <begin position="5749"/>
        <end position="5759"/>
    </location>
</feature>
<dbReference type="SUPFAM" id="SSF49899">
    <property type="entry name" value="Concanavalin A-like lectins/glucanases"/>
    <property type="match status" value="4"/>
</dbReference>
<evidence type="ECO:0000256" key="3">
    <source>
        <dbReference type="ARBA" id="ARBA00022729"/>
    </source>
</evidence>
<feature type="region of interest" description="Disordered" evidence="10">
    <location>
        <begin position="2926"/>
        <end position="2949"/>
    </location>
</feature>
<dbReference type="Pfam" id="PF22352">
    <property type="entry name" value="K319L-like_PKD"/>
    <property type="match status" value="1"/>
</dbReference>
<dbReference type="SMART" id="SM00710">
    <property type="entry name" value="PbH1"/>
    <property type="match status" value="10"/>
</dbReference>
<evidence type="ECO:0000256" key="10">
    <source>
        <dbReference type="SAM" id="MobiDB-lite"/>
    </source>
</evidence>
<keyword evidence="2" id="KW-0812">Transmembrane</keyword>
<proteinExistence type="predicted"/>
<keyword evidence="3" id="KW-0732">Signal</keyword>
<evidence type="ECO:0000259" key="11">
    <source>
        <dbReference type="PROSITE" id="PS50268"/>
    </source>
</evidence>
<evidence type="ECO:0000256" key="2">
    <source>
        <dbReference type="ARBA" id="ARBA00022692"/>
    </source>
</evidence>
<evidence type="ECO:0000256" key="1">
    <source>
        <dbReference type="ARBA" id="ARBA00004370"/>
    </source>
</evidence>
<dbReference type="SUPFAM" id="SSF49313">
    <property type="entry name" value="Cadherin-like"/>
    <property type="match status" value="3"/>
</dbReference>
<accession>A0ABP8M6F1</accession>